<feature type="compositionally biased region" description="Polar residues" evidence="2">
    <location>
        <begin position="238"/>
        <end position="248"/>
    </location>
</feature>
<feature type="region of interest" description="Disordered" evidence="2">
    <location>
        <begin position="202"/>
        <end position="261"/>
    </location>
</feature>
<evidence type="ECO:0000256" key="2">
    <source>
        <dbReference type="SAM" id="MobiDB-lite"/>
    </source>
</evidence>
<feature type="compositionally biased region" description="Basic and acidic residues" evidence="2">
    <location>
        <begin position="216"/>
        <end position="230"/>
    </location>
</feature>
<evidence type="ECO:0000313" key="3">
    <source>
        <dbReference type="EMBL" id="KAK0556038.1"/>
    </source>
</evidence>
<reference evidence="3" key="1">
    <citation type="journal article" date="2023" name="PhytoFront">
        <title>Draft Genome Resources of Seven Strains of Tilletia horrida, Causal Agent of Kernel Smut of Rice.</title>
        <authorList>
            <person name="Khanal S."/>
            <person name="Antony Babu S."/>
            <person name="Zhou X.G."/>
        </authorList>
    </citation>
    <scope>NUCLEOTIDE SEQUENCE</scope>
    <source>
        <strain evidence="3">TX6</strain>
    </source>
</reference>
<sequence length="373" mass="41822">MNTTSTFNADDTSRPGSPDSQISANSFVRRRAAEEEELLAANEEEFGVQEDSEQPATQASIINGVLQAADGDVRAEERKFGRQHGAFARSGPELRALVVYMEAHTVFDPTLPTDERNQAWLNVVSDINRWNREHPRPKDKATGEAKVATRTVTACDNKWRKHLYPKIAKGETASQIASGPQENEDGFLSSCHTLKDQWAQLQHNESQKRAAARKAKNADQAKAMEARDRAAQAMQAAVSTITQSSSMSAPKRLQPRRSDAASAELTAAVRLMSAQQLEAAAETRAQQQQQHDQSLRQAERARELQRQLHRDSMLREDRRLDLEEKALAHKKEESEKARAMERKMEELQETVAESSSLTKELFALLFAFIKSKF</sequence>
<gene>
    <name evidence="3" type="ORF">OC846_001474</name>
</gene>
<feature type="compositionally biased region" description="Basic and acidic residues" evidence="2">
    <location>
        <begin position="293"/>
        <end position="317"/>
    </location>
</feature>
<name>A0AAN6GTY4_9BASI</name>
<accession>A0AAN6GTY4</accession>
<keyword evidence="4" id="KW-1185">Reference proteome</keyword>
<feature type="compositionally biased region" description="Low complexity" evidence="2">
    <location>
        <begin position="280"/>
        <end position="292"/>
    </location>
</feature>
<keyword evidence="1" id="KW-0175">Coiled coil</keyword>
<feature type="region of interest" description="Disordered" evidence="2">
    <location>
        <begin position="1"/>
        <end position="29"/>
    </location>
</feature>
<organism evidence="3 4">
    <name type="scientific">Tilletia horrida</name>
    <dbReference type="NCBI Taxonomy" id="155126"/>
    <lineage>
        <taxon>Eukaryota</taxon>
        <taxon>Fungi</taxon>
        <taxon>Dikarya</taxon>
        <taxon>Basidiomycota</taxon>
        <taxon>Ustilaginomycotina</taxon>
        <taxon>Exobasidiomycetes</taxon>
        <taxon>Tilletiales</taxon>
        <taxon>Tilletiaceae</taxon>
        <taxon>Tilletia</taxon>
    </lineage>
</organism>
<comment type="caution">
    <text evidence="3">The sequence shown here is derived from an EMBL/GenBank/DDBJ whole genome shotgun (WGS) entry which is preliminary data.</text>
</comment>
<evidence type="ECO:0000256" key="1">
    <source>
        <dbReference type="SAM" id="Coils"/>
    </source>
</evidence>
<feature type="region of interest" description="Disordered" evidence="2">
    <location>
        <begin position="280"/>
        <end position="317"/>
    </location>
</feature>
<feature type="coiled-coil region" evidence="1">
    <location>
        <begin position="329"/>
        <end position="360"/>
    </location>
</feature>
<dbReference type="Proteomes" id="UP001176517">
    <property type="component" value="Unassembled WGS sequence"/>
</dbReference>
<evidence type="ECO:0000313" key="4">
    <source>
        <dbReference type="Proteomes" id="UP001176517"/>
    </source>
</evidence>
<dbReference type="AlphaFoldDB" id="A0AAN6GTY4"/>
<dbReference type="EMBL" id="JAPDMZ010000021">
    <property type="protein sequence ID" value="KAK0556038.1"/>
    <property type="molecule type" value="Genomic_DNA"/>
</dbReference>
<protein>
    <submittedName>
        <fullName evidence="3">Uncharacterized protein</fullName>
    </submittedName>
</protein>
<proteinExistence type="predicted"/>
<feature type="compositionally biased region" description="Polar residues" evidence="2">
    <location>
        <begin position="1"/>
        <end position="26"/>
    </location>
</feature>